<name>A0ABR7EGJ7_9FIRM</name>
<comment type="caution">
    <text evidence="1">The sequence shown here is derived from an EMBL/GenBank/DDBJ whole genome shotgun (WGS) entry which is preliminary data.</text>
</comment>
<dbReference type="InterPro" id="IPR029063">
    <property type="entry name" value="SAM-dependent_MTases_sf"/>
</dbReference>
<protein>
    <recommendedName>
        <fullName evidence="3">Methyltransferase type 11 domain-containing protein</fullName>
    </recommendedName>
</protein>
<accession>A0ABR7EGJ7</accession>
<dbReference type="EMBL" id="JACOON010000006">
    <property type="protein sequence ID" value="MBC5648881.1"/>
    <property type="molecule type" value="Genomic_DNA"/>
</dbReference>
<dbReference type="Proteomes" id="UP000606889">
    <property type="component" value="Unassembled WGS sequence"/>
</dbReference>
<evidence type="ECO:0000313" key="2">
    <source>
        <dbReference type="Proteomes" id="UP000606889"/>
    </source>
</evidence>
<sequence>MPEPENVLAEIGRVLKPGGRLFSPTFMHGENGHSQFWIKLMAPVRPRTFYRRDAEELAGFIAVHGFGDTERRAFRYRLIPLCYLAAKRI</sequence>
<gene>
    <name evidence="1" type="ORF">H8S18_11080</name>
</gene>
<evidence type="ECO:0000313" key="1">
    <source>
        <dbReference type="EMBL" id="MBC5648881.1"/>
    </source>
</evidence>
<reference evidence="1 2" key="1">
    <citation type="submission" date="2020-08" db="EMBL/GenBank/DDBJ databases">
        <title>Genome public.</title>
        <authorList>
            <person name="Liu C."/>
            <person name="Sun Q."/>
        </authorList>
    </citation>
    <scope>NUCLEOTIDE SEQUENCE [LARGE SCALE GENOMIC DNA]</scope>
    <source>
        <strain evidence="1 2">NSJ-35</strain>
    </source>
</reference>
<evidence type="ECO:0008006" key="3">
    <source>
        <dbReference type="Google" id="ProtNLM"/>
    </source>
</evidence>
<dbReference type="SUPFAM" id="SSF53335">
    <property type="entry name" value="S-adenosyl-L-methionine-dependent methyltransferases"/>
    <property type="match status" value="1"/>
</dbReference>
<proteinExistence type="predicted"/>
<organism evidence="1 2">
    <name type="scientific">Christensenella tenuis</name>
    <dbReference type="NCBI Taxonomy" id="2763033"/>
    <lineage>
        <taxon>Bacteria</taxon>
        <taxon>Bacillati</taxon>
        <taxon>Bacillota</taxon>
        <taxon>Clostridia</taxon>
        <taxon>Christensenellales</taxon>
        <taxon>Christensenellaceae</taxon>
        <taxon>Christensenella</taxon>
    </lineage>
</organism>
<dbReference type="RefSeq" id="WP_186858340.1">
    <property type="nucleotide sequence ID" value="NZ_JACOON010000006.1"/>
</dbReference>
<dbReference type="Gene3D" id="3.40.50.150">
    <property type="entry name" value="Vaccinia Virus protein VP39"/>
    <property type="match status" value="1"/>
</dbReference>
<keyword evidence="2" id="KW-1185">Reference proteome</keyword>